<protein>
    <submittedName>
        <fullName evidence="7">Phytoene desaturase family protein</fullName>
    </submittedName>
</protein>
<comment type="pathway">
    <text evidence="1 5">Carotenoid biosynthesis.</text>
</comment>
<evidence type="ECO:0000313" key="8">
    <source>
        <dbReference type="Proteomes" id="UP001307705"/>
    </source>
</evidence>
<dbReference type="Proteomes" id="UP001307705">
    <property type="component" value="Unassembled WGS sequence"/>
</dbReference>
<organism evidence="7 8">
    <name type="scientific">Algoriphagus taiwanensis</name>
    <dbReference type="NCBI Taxonomy" id="1445656"/>
    <lineage>
        <taxon>Bacteria</taxon>
        <taxon>Pseudomonadati</taxon>
        <taxon>Bacteroidota</taxon>
        <taxon>Cytophagia</taxon>
        <taxon>Cytophagales</taxon>
        <taxon>Cyclobacteriaceae</taxon>
        <taxon>Algoriphagus</taxon>
    </lineage>
</organism>
<dbReference type="NCBIfam" id="TIGR02734">
    <property type="entry name" value="crtI_fam"/>
    <property type="match status" value="1"/>
</dbReference>
<dbReference type="InterPro" id="IPR036188">
    <property type="entry name" value="FAD/NAD-bd_sf"/>
</dbReference>
<dbReference type="SUPFAM" id="SSF51905">
    <property type="entry name" value="FAD/NAD(P)-binding domain"/>
    <property type="match status" value="1"/>
</dbReference>
<reference evidence="7 8" key="1">
    <citation type="submission" date="2023-08" db="EMBL/GenBank/DDBJ databases">
        <title>Draft genome sequence of Algoriphagus taiwanensis.</title>
        <authorList>
            <person name="Takatani N."/>
            <person name="Hosokawa M."/>
            <person name="Sawabe T."/>
        </authorList>
    </citation>
    <scope>NUCLEOTIDE SEQUENCE [LARGE SCALE GENOMIC DNA]</scope>
    <source>
        <strain evidence="7 8">JCM 19755</strain>
    </source>
</reference>
<evidence type="ECO:0000256" key="2">
    <source>
        <dbReference type="ARBA" id="ARBA00006046"/>
    </source>
</evidence>
<proteinExistence type="inferred from homology"/>
<evidence type="ECO:0000259" key="6">
    <source>
        <dbReference type="Pfam" id="PF01593"/>
    </source>
</evidence>
<dbReference type="InterPro" id="IPR054840">
    <property type="entry name" value="hydcarot_desat_CrtD"/>
</dbReference>
<sequence>MPTKAVIVGSGIAGIASSIRLAFKGYQVEVFEANSYPGGKLSEIEVKGYRFDAGPSLFTLPEQVEELFHLAGKDPKAHFEYLKLDVACHYFWEDGKQIKAWSDLNRFAEEVETRLGEPGAHVRQALQRSAYIYDHLAPLFMHRSLHKLGTWTGPQALKSYLRMGKLGIFSTMNRANEELFSSPKMVQLFNRYATYNGSDPYQTPATLNIIPHLEFNIGAFFPKKGMHDITMSLFKLAQSMGVQFHFNAPVQEILVEKGRATGIQVNQKKITADLVVNNMDMVNAYKTILKRQKQPKKLLDQPKSSSALIFYWGIKKVFPQLDLHNILFSEDYKREFEHIFKLGSIYEDPTVYINITSVYKPDDAPPGCMNWFIMINVPNNQGQDWNQLIAEARKSIIQKINRILKTDLESLIEVEEILEPRTIELKTSSANGALYGNSSNNRFAAFLRHANYSSDIKNLYFCGGSVHPGGGIPLSLLSAKIMTEMIDPVGGGQ</sequence>
<dbReference type="RefSeq" id="WP_338228569.1">
    <property type="nucleotide sequence ID" value="NZ_BTPE01000006.1"/>
</dbReference>
<comment type="similarity">
    <text evidence="2 5">Belongs to the carotenoid/retinoid oxidoreductase family.</text>
</comment>
<accession>A0ABQ6Q1I5</accession>
<evidence type="ECO:0000313" key="7">
    <source>
        <dbReference type="EMBL" id="GMQ33736.1"/>
    </source>
</evidence>
<keyword evidence="3 5" id="KW-0125">Carotenoid biosynthesis</keyword>
<keyword evidence="8" id="KW-1185">Reference proteome</keyword>
<gene>
    <name evidence="7" type="primary">crtI_1</name>
    <name evidence="7" type="ORF">Ataiwa_20080</name>
</gene>
<evidence type="ECO:0000256" key="5">
    <source>
        <dbReference type="RuleBase" id="RU362075"/>
    </source>
</evidence>
<dbReference type="Gene3D" id="3.50.50.60">
    <property type="entry name" value="FAD/NAD(P)-binding domain"/>
    <property type="match status" value="2"/>
</dbReference>
<dbReference type="PANTHER" id="PTHR43734">
    <property type="entry name" value="PHYTOENE DESATURASE"/>
    <property type="match status" value="1"/>
</dbReference>
<dbReference type="InterPro" id="IPR002937">
    <property type="entry name" value="Amino_oxidase"/>
</dbReference>
<evidence type="ECO:0000256" key="1">
    <source>
        <dbReference type="ARBA" id="ARBA00004829"/>
    </source>
</evidence>
<dbReference type="NCBIfam" id="NF042421">
    <property type="entry name" value="hydcarot_desat_CrtD"/>
    <property type="match status" value="1"/>
</dbReference>
<feature type="domain" description="Amine oxidase" evidence="6">
    <location>
        <begin position="12"/>
        <end position="480"/>
    </location>
</feature>
<name>A0ABQ6Q1I5_9BACT</name>
<evidence type="ECO:0000256" key="3">
    <source>
        <dbReference type="ARBA" id="ARBA00022746"/>
    </source>
</evidence>
<dbReference type="Pfam" id="PF01593">
    <property type="entry name" value="Amino_oxidase"/>
    <property type="match status" value="1"/>
</dbReference>
<keyword evidence="4 5" id="KW-0560">Oxidoreductase</keyword>
<evidence type="ECO:0000256" key="4">
    <source>
        <dbReference type="ARBA" id="ARBA00023002"/>
    </source>
</evidence>
<comment type="caution">
    <text evidence="7">The sequence shown here is derived from an EMBL/GenBank/DDBJ whole genome shotgun (WGS) entry which is preliminary data.</text>
</comment>
<dbReference type="EMBL" id="BTPE01000006">
    <property type="protein sequence ID" value="GMQ33736.1"/>
    <property type="molecule type" value="Genomic_DNA"/>
</dbReference>
<dbReference type="InterPro" id="IPR014105">
    <property type="entry name" value="Carotenoid/retinoid_OxRdtase"/>
</dbReference>
<dbReference type="PANTHER" id="PTHR43734:SF7">
    <property type="entry name" value="4,4'-DIAPONEUROSPORENE OXYGENASE"/>
    <property type="match status" value="1"/>
</dbReference>